<dbReference type="PANTHER" id="PTHR22916:SF3">
    <property type="entry name" value="UDP-GLCNAC:BETAGAL BETA-1,3-N-ACETYLGLUCOSAMINYLTRANSFERASE-LIKE PROTEIN 1"/>
    <property type="match status" value="1"/>
</dbReference>
<dbReference type="PANTHER" id="PTHR22916">
    <property type="entry name" value="GLYCOSYLTRANSFERASE"/>
    <property type="match status" value="1"/>
</dbReference>
<evidence type="ECO:0000313" key="3">
    <source>
        <dbReference type="Proteomes" id="UP000192042"/>
    </source>
</evidence>
<dbReference type="Proteomes" id="UP000192042">
    <property type="component" value="Chromosome I"/>
</dbReference>
<dbReference type="RefSeq" id="WP_080885109.1">
    <property type="nucleotide sequence ID" value="NZ_LT828648.1"/>
</dbReference>
<dbReference type="OrthoDB" id="564801at2"/>
<gene>
    <name evidence="2" type="ORF">NSJP_0244</name>
</gene>
<name>A0A1W1I095_9BACT</name>
<dbReference type="Pfam" id="PF00535">
    <property type="entry name" value="Glycos_transf_2"/>
    <property type="match status" value="1"/>
</dbReference>
<organism evidence="2 3">
    <name type="scientific">Nitrospira japonica</name>
    <dbReference type="NCBI Taxonomy" id="1325564"/>
    <lineage>
        <taxon>Bacteria</taxon>
        <taxon>Pseudomonadati</taxon>
        <taxon>Nitrospirota</taxon>
        <taxon>Nitrospiria</taxon>
        <taxon>Nitrospirales</taxon>
        <taxon>Nitrospiraceae</taxon>
        <taxon>Nitrospira</taxon>
    </lineage>
</organism>
<reference evidence="2 3" key="1">
    <citation type="submission" date="2017-03" db="EMBL/GenBank/DDBJ databases">
        <authorList>
            <person name="Afonso C.L."/>
            <person name="Miller P.J."/>
            <person name="Scott M.A."/>
            <person name="Spackman E."/>
            <person name="Goraichik I."/>
            <person name="Dimitrov K.M."/>
            <person name="Suarez D.L."/>
            <person name="Swayne D.E."/>
        </authorList>
    </citation>
    <scope>NUCLEOTIDE SEQUENCE [LARGE SCALE GENOMIC DNA]</scope>
    <source>
        <strain evidence="2">Genome sequencing of Nitrospira japonica strain NJ11</strain>
    </source>
</reference>
<feature type="domain" description="Glycosyltransferase 2-like" evidence="1">
    <location>
        <begin position="6"/>
        <end position="160"/>
    </location>
</feature>
<evidence type="ECO:0000259" key="1">
    <source>
        <dbReference type="Pfam" id="PF00535"/>
    </source>
</evidence>
<dbReference type="EMBL" id="LT828648">
    <property type="protein sequence ID" value="SLM46416.1"/>
    <property type="molecule type" value="Genomic_DNA"/>
</dbReference>
<dbReference type="KEGG" id="nja:NSJP_0244"/>
<dbReference type="GO" id="GO:0016758">
    <property type="term" value="F:hexosyltransferase activity"/>
    <property type="evidence" value="ECO:0007669"/>
    <property type="project" value="UniProtKB-ARBA"/>
</dbReference>
<evidence type="ECO:0000313" key="2">
    <source>
        <dbReference type="EMBL" id="SLM46416.1"/>
    </source>
</evidence>
<sequence>MPPKVSVVMSVYQGEQYLEEALRGVLNQTWRDYEFIIVDDGSTDDTALILNNHAERDRRIKLLKNEHNLGLTKSLNRALSIVQGEYVARQDADDVSMRRRLESQVKLMESRPQVGLVGTACRVIDAEGRALGDYVWPTSDTAIRWHMLFHNAFCHSSVMWRRSAFGEHEPRYDEGYRYSQDYALWTVLLRSAKAENLEVPLVAYRSHDRNIEATSRAAQQDSADNIAAQAIDELLGDELINRENLRTLRQWYNRWPDRLVASDRHVCALYLRILSAFVRVHSSRSGDMAEICRSVVERVLSSLTGSSPIELWRAGLAGTLLQLDGPFVMKFMGRGYWKRMKSLLRPVVRPAINERDTRRRL</sequence>
<keyword evidence="2" id="KW-0808">Transferase</keyword>
<dbReference type="SUPFAM" id="SSF53448">
    <property type="entry name" value="Nucleotide-diphospho-sugar transferases"/>
    <property type="match status" value="1"/>
</dbReference>
<proteinExistence type="predicted"/>
<accession>A0A1W1I095</accession>
<dbReference type="InterPro" id="IPR001173">
    <property type="entry name" value="Glyco_trans_2-like"/>
</dbReference>
<dbReference type="Gene3D" id="3.90.550.10">
    <property type="entry name" value="Spore Coat Polysaccharide Biosynthesis Protein SpsA, Chain A"/>
    <property type="match status" value="1"/>
</dbReference>
<keyword evidence="3" id="KW-1185">Reference proteome</keyword>
<protein>
    <submittedName>
        <fullName evidence="2">Putative Glycosyl transferase, family 2</fullName>
    </submittedName>
</protein>
<dbReference type="InterPro" id="IPR029044">
    <property type="entry name" value="Nucleotide-diphossugar_trans"/>
</dbReference>
<dbReference type="AlphaFoldDB" id="A0A1W1I095"/>
<dbReference type="STRING" id="1325564.NSJP_0244"/>